<evidence type="ECO:0000313" key="3">
    <source>
        <dbReference type="EMBL" id="KJL23225.1"/>
    </source>
</evidence>
<organism evidence="3 4">
    <name type="scientific">Microbacterium foliorum</name>
    <dbReference type="NCBI Taxonomy" id="104336"/>
    <lineage>
        <taxon>Bacteria</taxon>
        <taxon>Bacillati</taxon>
        <taxon>Actinomycetota</taxon>
        <taxon>Actinomycetes</taxon>
        <taxon>Micrococcales</taxon>
        <taxon>Microbacteriaceae</taxon>
        <taxon>Microbacterium</taxon>
    </lineage>
</organism>
<dbReference type="PATRIC" id="fig|104336.4.peg.1193"/>
<accession>A0A0F0KT01</accession>
<keyword evidence="2" id="KW-0732">Signal</keyword>
<dbReference type="Proteomes" id="UP000033572">
    <property type="component" value="Unassembled WGS sequence"/>
</dbReference>
<dbReference type="EMBL" id="JYIU01000036">
    <property type="protein sequence ID" value="KJL23225.1"/>
    <property type="molecule type" value="Genomic_DNA"/>
</dbReference>
<feature type="region of interest" description="Disordered" evidence="1">
    <location>
        <begin position="36"/>
        <end position="77"/>
    </location>
</feature>
<protein>
    <recommendedName>
        <fullName evidence="5">PKD domain-containing protein</fullName>
    </recommendedName>
</protein>
<evidence type="ECO:0008006" key="5">
    <source>
        <dbReference type="Google" id="ProtNLM"/>
    </source>
</evidence>
<evidence type="ECO:0000313" key="4">
    <source>
        <dbReference type="Proteomes" id="UP000033572"/>
    </source>
</evidence>
<feature type="signal peptide" evidence="2">
    <location>
        <begin position="1"/>
        <end position="19"/>
    </location>
</feature>
<sequence length="275" mass="28386">MHVTSTAIFLMMLLLPANLGGGDGGTDYLYGTDGSSLTVTGTRDEPGTGSTDPGPDPGARTAPGSPSAPGTRSGPSDEAIKFAKCMDDQGTTRCARELPTPGTPETAPQKQDTGAPAITISDLAQFAPEPTRTVAEPGNVGIAGLPTNFVAAAETDIRDGELLGMPIRVRFTPTGYDYTYGDGSTAVLESAGQTWKALGQAQFTPTPTSHTYRISGIYPASVDVRYAAEVDIGGGWQPIAGELTSRGRAQNIRILSARTALVAHTCLERPAAAGC</sequence>
<evidence type="ECO:0000256" key="2">
    <source>
        <dbReference type="SAM" id="SignalP"/>
    </source>
</evidence>
<proteinExistence type="predicted"/>
<keyword evidence="4" id="KW-1185">Reference proteome</keyword>
<reference evidence="3 4" key="1">
    <citation type="submission" date="2015-02" db="EMBL/GenBank/DDBJ databases">
        <title>Draft genome sequences of ten Microbacterium spp. with emphasis on heavy metal contaminated environments.</title>
        <authorList>
            <person name="Corretto E."/>
        </authorList>
    </citation>
    <scope>NUCLEOTIDE SEQUENCE [LARGE SCALE GENOMIC DNA]</scope>
    <source>
        <strain evidence="3 4">DSM 12966</strain>
    </source>
</reference>
<dbReference type="AlphaFoldDB" id="A0A0F0KT01"/>
<name>A0A0F0KT01_9MICO</name>
<gene>
    <name evidence="3" type="ORF">RN50_01164</name>
</gene>
<feature type="region of interest" description="Disordered" evidence="1">
    <location>
        <begin position="93"/>
        <end position="114"/>
    </location>
</feature>
<comment type="caution">
    <text evidence="3">The sequence shown here is derived from an EMBL/GenBank/DDBJ whole genome shotgun (WGS) entry which is preliminary data.</text>
</comment>
<evidence type="ECO:0000256" key="1">
    <source>
        <dbReference type="SAM" id="MobiDB-lite"/>
    </source>
</evidence>
<feature type="chain" id="PRO_5039406201" description="PKD domain-containing protein" evidence="2">
    <location>
        <begin position="20"/>
        <end position="275"/>
    </location>
</feature>